<gene>
    <name evidence="2" type="ORF">GCM10009675_45960</name>
</gene>
<comment type="caution">
    <text evidence="2">The sequence shown here is derived from an EMBL/GenBank/DDBJ whole genome shotgun (WGS) entry which is preliminary data.</text>
</comment>
<dbReference type="InterPro" id="IPR005238">
    <property type="entry name" value="ComB-like"/>
</dbReference>
<dbReference type="RefSeq" id="WP_253855209.1">
    <property type="nucleotide sequence ID" value="NZ_BAAALM010000016.1"/>
</dbReference>
<protein>
    <recommendedName>
        <fullName evidence="1">Probable 2-phosphosulfolactate phosphatase</fullName>
    </recommendedName>
</protein>
<dbReference type="Proteomes" id="UP001500467">
    <property type="component" value="Unassembled WGS sequence"/>
</dbReference>
<sequence length="244" mass="23875">MTDALPANPTPATPAAAATQVPAVLTQDGHDVRLDWGPAGLAALSGGCAVLVIVDVLSFSTQVDLSVAAGTPVRPVRWADEETAATSDPAEPLRSPNGATLTADAATTGAHVLTACLRNADAVAKSAAELAAGGPIGVLAAGERWSVQPGAAAGTDGPLRPCVEDQLGAGAVVAGLQSYGAVSPEAVVAAQAFAVADVPAVVRGSASGRELTAHGDCEIIERAVEVGASACAPRLGPDGALARA</sequence>
<evidence type="ECO:0000313" key="2">
    <source>
        <dbReference type="EMBL" id="GAA1218225.1"/>
    </source>
</evidence>
<dbReference type="InterPro" id="IPR036702">
    <property type="entry name" value="ComB-like_sf"/>
</dbReference>
<organism evidence="2 3">
    <name type="scientific">Prauserella alba</name>
    <dbReference type="NCBI Taxonomy" id="176898"/>
    <lineage>
        <taxon>Bacteria</taxon>
        <taxon>Bacillati</taxon>
        <taxon>Actinomycetota</taxon>
        <taxon>Actinomycetes</taxon>
        <taxon>Pseudonocardiales</taxon>
        <taxon>Pseudonocardiaceae</taxon>
        <taxon>Prauserella</taxon>
    </lineage>
</organism>
<dbReference type="Pfam" id="PF04029">
    <property type="entry name" value="2-ph_phosp"/>
    <property type="match status" value="1"/>
</dbReference>
<dbReference type="Gene3D" id="3.90.1560.10">
    <property type="entry name" value="ComB-like"/>
    <property type="match status" value="1"/>
</dbReference>
<keyword evidence="3" id="KW-1185">Reference proteome</keyword>
<accession>A0ABN1VR29</accession>
<reference evidence="2 3" key="1">
    <citation type="journal article" date="2019" name="Int. J. Syst. Evol. Microbiol.">
        <title>The Global Catalogue of Microorganisms (GCM) 10K type strain sequencing project: providing services to taxonomists for standard genome sequencing and annotation.</title>
        <authorList>
            <consortium name="The Broad Institute Genomics Platform"/>
            <consortium name="The Broad Institute Genome Sequencing Center for Infectious Disease"/>
            <person name="Wu L."/>
            <person name="Ma J."/>
        </authorList>
    </citation>
    <scope>NUCLEOTIDE SEQUENCE [LARGE SCALE GENOMIC DNA]</scope>
    <source>
        <strain evidence="2 3">JCM 13022</strain>
    </source>
</reference>
<name>A0ABN1VR29_9PSEU</name>
<evidence type="ECO:0000256" key="1">
    <source>
        <dbReference type="ARBA" id="ARBA00021948"/>
    </source>
</evidence>
<dbReference type="EMBL" id="BAAALM010000016">
    <property type="protein sequence ID" value="GAA1218225.1"/>
    <property type="molecule type" value="Genomic_DNA"/>
</dbReference>
<evidence type="ECO:0000313" key="3">
    <source>
        <dbReference type="Proteomes" id="UP001500467"/>
    </source>
</evidence>
<proteinExistence type="predicted"/>
<dbReference type="SUPFAM" id="SSF142823">
    <property type="entry name" value="ComB-like"/>
    <property type="match status" value="1"/>
</dbReference>